<dbReference type="Proteomes" id="UP000198569">
    <property type="component" value="Unassembled WGS sequence"/>
</dbReference>
<dbReference type="PANTHER" id="PTHR34592:SF4">
    <property type="entry name" value="CHROMOSOME UNDETERMINED SCAFFOLD_31, WHOLE GENOME SHOTGUN SEQUENCE"/>
    <property type="match status" value="1"/>
</dbReference>
<organism evidence="3 4">
    <name type="scientific">Flavobacterium degerlachei</name>
    <dbReference type="NCBI Taxonomy" id="229203"/>
    <lineage>
        <taxon>Bacteria</taxon>
        <taxon>Pseudomonadati</taxon>
        <taxon>Bacteroidota</taxon>
        <taxon>Flavobacteriia</taxon>
        <taxon>Flavobacteriales</taxon>
        <taxon>Flavobacteriaceae</taxon>
        <taxon>Flavobacterium</taxon>
    </lineage>
</organism>
<feature type="compositionally biased region" description="Basic and acidic residues" evidence="1">
    <location>
        <begin position="326"/>
        <end position="341"/>
    </location>
</feature>
<dbReference type="PANTHER" id="PTHR34592">
    <property type="entry name" value="EXPRESSED PROTEIN"/>
    <property type="match status" value="1"/>
</dbReference>
<feature type="compositionally biased region" description="Basic and acidic residues" evidence="1">
    <location>
        <begin position="350"/>
        <end position="389"/>
    </location>
</feature>
<feature type="compositionally biased region" description="Basic and acidic residues" evidence="1">
    <location>
        <begin position="441"/>
        <end position="450"/>
    </location>
</feature>
<feature type="chain" id="PRO_5011702184" description="DUF3300 domain-containing protein" evidence="2">
    <location>
        <begin position="23"/>
        <end position="465"/>
    </location>
</feature>
<evidence type="ECO:0000313" key="3">
    <source>
        <dbReference type="EMBL" id="SDX51247.1"/>
    </source>
</evidence>
<dbReference type="EMBL" id="FNMV01000011">
    <property type="protein sequence ID" value="SDX51247.1"/>
    <property type="molecule type" value="Genomic_DNA"/>
</dbReference>
<keyword evidence="4" id="KW-1185">Reference proteome</keyword>
<dbReference type="OrthoDB" id="939585at2"/>
<keyword evidence="2" id="KW-0732">Signal</keyword>
<evidence type="ECO:0000313" key="4">
    <source>
        <dbReference type="Proteomes" id="UP000198569"/>
    </source>
</evidence>
<protein>
    <recommendedName>
        <fullName evidence="5">DUF3300 domain-containing protein</fullName>
    </recommendedName>
</protein>
<evidence type="ECO:0008006" key="5">
    <source>
        <dbReference type="Google" id="ProtNLM"/>
    </source>
</evidence>
<name>A0A1H3CAR3_9FLAO</name>
<feature type="compositionally biased region" description="Basic and acidic residues" evidence="1">
    <location>
        <begin position="280"/>
        <end position="293"/>
    </location>
</feature>
<gene>
    <name evidence="3" type="ORF">SAMN05444338_11159</name>
</gene>
<feature type="region of interest" description="Disordered" evidence="1">
    <location>
        <begin position="263"/>
        <end position="465"/>
    </location>
</feature>
<dbReference type="AlphaFoldDB" id="A0A1H3CAR3"/>
<feature type="compositionally biased region" description="Basic and acidic residues" evidence="1">
    <location>
        <begin position="302"/>
        <end position="317"/>
    </location>
</feature>
<dbReference type="RefSeq" id="WP_091433601.1">
    <property type="nucleotide sequence ID" value="NZ_FNMV01000011.1"/>
</dbReference>
<reference evidence="4" key="1">
    <citation type="submission" date="2016-10" db="EMBL/GenBank/DDBJ databases">
        <authorList>
            <person name="Varghese N."/>
            <person name="Submissions S."/>
        </authorList>
    </citation>
    <scope>NUCLEOTIDE SEQUENCE [LARGE SCALE GENOMIC DNA]</scope>
    <source>
        <strain evidence="4">DSM 15718</strain>
    </source>
</reference>
<evidence type="ECO:0000256" key="2">
    <source>
        <dbReference type="SAM" id="SignalP"/>
    </source>
</evidence>
<dbReference type="STRING" id="229203.SAMN05444338_11159"/>
<evidence type="ECO:0000256" key="1">
    <source>
        <dbReference type="SAM" id="MobiDB-lite"/>
    </source>
</evidence>
<feature type="compositionally biased region" description="Polar residues" evidence="1">
    <location>
        <begin position="390"/>
        <end position="415"/>
    </location>
</feature>
<proteinExistence type="predicted"/>
<accession>A0A1H3CAR3</accession>
<dbReference type="InterPro" id="IPR053328">
    <property type="entry name" value="Uro-adherence_factor_A"/>
</dbReference>
<sequence length="465" mass="54436">MKKIVLTFLVLTMGLWSTSLFSQVDNEVVALGLPGDNLNLFAVLDVFQSSQTIEEFERKLNSSDSNINNLDLNNDNFVDYISVTSYNQGHFHSIVLRVPVNSNQFQDVAVIEVSKNNAGRVIVQIIGDEALYGEDYVVEPSARDVSETPNPGYIGDQRIIINNNVYGNGVVYVSDWPIIALMFSPSFSLYVSPWYWGYYPVYWRPWRPILYYNYWNYHNHYYRSPRFHRTSFIRYPSNHSYYLRRRTTSAIVTRNRNAGVYRSTYGGRTFRKPTAPARISRRDINRENRESTRRQVQPSTRTQERPATRQENRESTRRQVQPSTRTQERPATRQESRESTRRQVQPSTRTQERPATKQENRESTRRQEQPSTKTQEKSSTRQESPESTRQRVQPSTRQRVQPSTRQQNPKSTRQQVRPARSQADPSAKQTERQIRKSARQSARETRRSSRSDSQIKPIVERSEFE</sequence>
<feature type="signal peptide" evidence="2">
    <location>
        <begin position="1"/>
        <end position="22"/>
    </location>
</feature>